<protein>
    <submittedName>
        <fullName evidence="1">Uncharacterized protein</fullName>
    </submittedName>
</protein>
<evidence type="ECO:0000313" key="1">
    <source>
        <dbReference type="EMBL" id="JAE28528.1"/>
    </source>
</evidence>
<dbReference type="EMBL" id="GBRH01169368">
    <property type="protein sequence ID" value="JAE28528.1"/>
    <property type="molecule type" value="Transcribed_RNA"/>
</dbReference>
<accession>A0A0A9H6M9</accession>
<sequence length="27" mass="3211">MLVLEISLNQTSRLPFDFRMLIFVNRG</sequence>
<reference evidence="1" key="1">
    <citation type="submission" date="2014-09" db="EMBL/GenBank/DDBJ databases">
        <authorList>
            <person name="Magalhaes I.L.F."/>
            <person name="Oliveira U."/>
            <person name="Santos F.R."/>
            <person name="Vidigal T.H.D.A."/>
            <person name="Brescovit A.D."/>
            <person name="Santos A.J."/>
        </authorList>
    </citation>
    <scope>NUCLEOTIDE SEQUENCE</scope>
    <source>
        <tissue evidence="1">Shoot tissue taken approximately 20 cm above the soil surface</tissue>
    </source>
</reference>
<organism evidence="1">
    <name type="scientific">Arundo donax</name>
    <name type="common">Giant reed</name>
    <name type="synonym">Donax arundinaceus</name>
    <dbReference type="NCBI Taxonomy" id="35708"/>
    <lineage>
        <taxon>Eukaryota</taxon>
        <taxon>Viridiplantae</taxon>
        <taxon>Streptophyta</taxon>
        <taxon>Embryophyta</taxon>
        <taxon>Tracheophyta</taxon>
        <taxon>Spermatophyta</taxon>
        <taxon>Magnoliopsida</taxon>
        <taxon>Liliopsida</taxon>
        <taxon>Poales</taxon>
        <taxon>Poaceae</taxon>
        <taxon>PACMAD clade</taxon>
        <taxon>Arundinoideae</taxon>
        <taxon>Arundineae</taxon>
        <taxon>Arundo</taxon>
    </lineage>
</organism>
<proteinExistence type="predicted"/>
<name>A0A0A9H6M9_ARUDO</name>
<reference evidence="1" key="2">
    <citation type="journal article" date="2015" name="Data Brief">
        <title>Shoot transcriptome of the giant reed, Arundo donax.</title>
        <authorList>
            <person name="Barrero R.A."/>
            <person name="Guerrero F.D."/>
            <person name="Moolhuijzen P."/>
            <person name="Goolsby J.A."/>
            <person name="Tidwell J."/>
            <person name="Bellgard S.E."/>
            <person name="Bellgard M.I."/>
        </authorList>
    </citation>
    <scope>NUCLEOTIDE SEQUENCE</scope>
    <source>
        <tissue evidence="1">Shoot tissue taken approximately 20 cm above the soil surface</tissue>
    </source>
</reference>
<dbReference type="AlphaFoldDB" id="A0A0A9H6M9"/>